<organism evidence="1 2">
    <name type="scientific">Pisum sativum</name>
    <name type="common">Garden pea</name>
    <name type="synonym">Lathyrus oleraceus</name>
    <dbReference type="NCBI Taxonomy" id="3888"/>
    <lineage>
        <taxon>Eukaryota</taxon>
        <taxon>Viridiplantae</taxon>
        <taxon>Streptophyta</taxon>
        <taxon>Embryophyta</taxon>
        <taxon>Tracheophyta</taxon>
        <taxon>Spermatophyta</taxon>
        <taxon>Magnoliopsida</taxon>
        <taxon>eudicotyledons</taxon>
        <taxon>Gunneridae</taxon>
        <taxon>Pentapetalae</taxon>
        <taxon>rosids</taxon>
        <taxon>fabids</taxon>
        <taxon>Fabales</taxon>
        <taxon>Fabaceae</taxon>
        <taxon>Papilionoideae</taxon>
        <taxon>50 kb inversion clade</taxon>
        <taxon>NPAAA clade</taxon>
        <taxon>Hologalegina</taxon>
        <taxon>IRL clade</taxon>
        <taxon>Fabeae</taxon>
        <taxon>Lathyrus</taxon>
    </lineage>
</organism>
<name>A0A9D5BE70_PEA</name>
<gene>
    <name evidence="1" type="ORF">KIW84_010623</name>
</gene>
<proteinExistence type="predicted"/>
<evidence type="ECO:0000313" key="2">
    <source>
        <dbReference type="Proteomes" id="UP001058974"/>
    </source>
</evidence>
<evidence type="ECO:0000313" key="1">
    <source>
        <dbReference type="EMBL" id="KAI5441234.1"/>
    </source>
</evidence>
<accession>A0A9D5BE70</accession>
<sequence length="167" mass="18801">MSSSLNQWSLISNNEMNDGSLCNSMQKKEWFDLQRGSGIIRKNNGHTKRNILAERNVSASGTVLSATADTKDCAKTDPRNGENSSQVFGLGHRLFNRKVSFDEKSGPYGSLKFFILDQSEQNDIVRQPHPETNFKKKVSFRDPIDLLPTFIHSLQKTTSQHNSSPSR</sequence>
<reference evidence="1 2" key="1">
    <citation type="journal article" date="2022" name="Nat. Genet.">
        <title>Improved pea reference genome and pan-genome highlight genomic features and evolutionary characteristics.</title>
        <authorList>
            <person name="Yang T."/>
            <person name="Liu R."/>
            <person name="Luo Y."/>
            <person name="Hu S."/>
            <person name="Wang D."/>
            <person name="Wang C."/>
            <person name="Pandey M.K."/>
            <person name="Ge S."/>
            <person name="Xu Q."/>
            <person name="Li N."/>
            <person name="Li G."/>
            <person name="Huang Y."/>
            <person name="Saxena R.K."/>
            <person name="Ji Y."/>
            <person name="Li M."/>
            <person name="Yan X."/>
            <person name="He Y."/>
            <person name="Liu Y."/>
            <person name="Wang X."/>
            <person name="Xiang C."/>
            <person name="Varshney R.K."/>
            <person name="Ding H."/>
            <person name="Gao S."/>
            <person name="Zong X."/>
        </authorList>
    </citation>
    <scope>NUCLEOTIDE SEQUENCE [LARGE SCALE GENOMIC DNA]</scope>
    <source>
        <strain evidence="1 2">cv. Zhongwan 6</strain>
    </source>
</reference>
<dbReference type="Gramene" id="Psat01G0062300-T1">
    <property type="protein sequence ID" value="KAI5441234.1"/>
    <property type="gene ID" value="KIW84_010623"/>
</dbReference>
<protein>
    <submittedName>
        <fullName evidence="1">Uncharacterized protein</fullName>
    </submittedName>
</protein>
<dbReference type="AlphaFoldDB" id="A0A9D5BE70"/>
<comment type="caution">
    <text evidence="1">The sequence shown here is derived from an EMBL/GenBank/DDBJ whole genome shotgun (WGS) entry which is preliminary data.</text>
</comment>
<dbReference type="EMBL" id="JAMSHJ010000001">
    <property type="protein sequence ID" value="KAI5441234.1"/>
    <property type="molecule type" value="Genomic_DNA"/>
</dbReference>
<keyword evidence="2" id="KW-1185">Reference proteome</keyword>
<dbReference type="Proteomes" id="UP001058974">
    <property type="component" value="Chromosome 1"/>
</dbReference>